<dbReference type="CDD" id="cd03162">
    <property type="entry name" value="peripherin_like_LEL"/>
    <property type="match status" value="1"/>
</dbReference>
<comment type="caution">
    <text evidence="13">The sequence shown here is derived from an EMBL/GenBank/DDBJ whole genome shotgun (WGS) entry which is preliminary data.</text>
</comment>
<keyword evidence="14" id="KW-1185">Reference proteome</keyword>
<dbReference type="PANTHER" id="PTHR19282">
    <property type="entry name" value="TETRASPANIN"/>
    <property type="match status" value="1"/>
</dbReference>
<evidence type="ECO:0000256" key="7">
    <source>
        <dbReference type="ARBA" id="ARBA00023157"/>
    </source>
</evidence>
<feature type="region of interest" description="Disordered" evidence="11">
    <location>
        <begin position="330"/>
        <end position="350"/>
    </location>
</feature>
<comment type="similarity">
    <text evidence="2">Belongs to the PRPH2/ROM1 family.</text>
</comment>
<keyword evidence="3 12" id="KW-0812">Transmembrane</keyword>
<feature type="transmembrane region" description="Helical" evidence="12">
    <location>
        <begin position="20"/>
        <end position="41"/>
    </location>
</feature>
<gene>
    <name evidence="13" type="ORF">HHUSO_G8362</name>
</gene>
<dbReference type="PANTHER" id="PTHR19282:SF202">
    <property type="entry name" value="PERIPHERIN-2"/>
    <property type="match status" value="1"/>
</dbReference>
<dbReference type="EMBL" id="JAHFZB010000006">
    <property type="protein sequence ID" value="KAK6489298.1"/>
    <property type="molecule type" value="Genomic_DNA"/>
</dbReference>
<dbReference type="InterPro" id="IPR000830">
    <property type="entry name" value="Peripherin/rom-1"/>
</dbReference>
<evidence type="ECO:0000256" key="11">
    <source>
        <dbReference type="SAM" id="MobiDB-lite"/>
    </source>
</evidence>
<dbReference type="Proteomes" id="UP001369086">
    <property type="component" value="Unassembled WGS sequence"/>
</dbReference>
<keyword evidence="4" id="KW-0130">Cell adhesion</keyword>
<dbReference type="PRINTS" id="PR00218">
    <property type="entry name" value="PERIPHERNRDS"/>
</dbReference>
<dbReference type="InterPro" id="IPR018498">
    <property type="entry name" value="Peripherin/rom-1_CS"/>
</dbReference>
<evidence type="ECO:0000256" key="9">
    <source>
        <dbReference type="ARBA" id="ARBA00039173"/>
    </source>
</evidence>
<evidence type="ECO:0000256" key="3">
    <source>
        <dbReference type="ARBA" id="ARBA00022692"/>
    </source>
</evidence>
<keyword evidence="6 12" id="KW-0472">Membrane</keyword>
<evidence type="ECO:0000256" key="6">
    <source>
        <dbReference type="ARBA" id="ARBA00023136"/>
    </source>
</evidence>
<comment type="subcellular location">
    <subcellularLocation>
        <location evidence="1">Membrane</location>
        <topology evidence="1">Multi-pass membrane protein</topology>
    </subcellularLocation>
</comment>
<evidence type="ECO:0000256" key="1">
    <source>
        <dbReference type="ARBA" id="ARBA00004141"/>
    </source>
</evidence>
<evidence type="ECO:0000256" key="8">
    <source>
        <dbReference type="ARBA" id="ARBA00023180"/>
    </source>
</evidence>
<feature type="transmembrane region" description="Helical" evidence="12">
    <location>
        <begin position="101"/>
        <end position="126"/>
    </location>
</feature>
<organism evidence="13 14">
    <name type="scientific">Huso huso</name>
    <name type="common">Beluga</name>
    <name type="synonym">Acipenser huso</name>
    <dbReference type="NCBI Taxonomy" id="61971"/>
    <lineage>
        <taxon>Eukaryota</taxon>
        <taxon>Metazoa</taxon>
        <taxon>Chordata</taxon>
        <taxon>Craniata</taxon>
        <taxon>Vertebrata</taxon>
        <taxon>Euteleostomi</taxon>
        <taxon>Actinopterygii</taxon>
        <taxon>Chondrostei</taxon>
        <taxon>Acipenseriformes</taxon>
        <taxon>Acipenseridae</taxon>
        <taxon>Huso</taxon>
    </lineage>
</organism>
<reference evidence="13 14" key="1">
    <citation type="submission" date="2021-05" db="EMBL/GenBank/DDBJ databases">
        <authorList>
            <person name="Zahm M."/>
            <person name="Klopp C."/>
            <person name="Cabau C."/>
            <person name="Kuhl H."/>
            <person name="Suciu R."/>
            <person name="Ciorpac M."/>
            <person name="Holostenco D."/>
            <person name="Gessner J."/>
            <person name="Wuertz S."/>
            <person name="Hohne C."/>
            <person name="Stock M."/>
            <person name="Gislard M."/>
            <person name="Lluch J."/>
            <person name="Milhes M."/>
            <person name="Lampietro C."/>
            <person name="Lopez Roques C."/>
            <person name="Donnadieu C."/>
            <person name="Du K."/>
            <person name="Schartl M."/>
            <person name="Guiguen Y."/>
        </authorList>
    </citation>
    <scope>NUCLEOTIDE SEQUENCE [LARGE SCALE GENOMIC DNA]</scope>
    <source>
        <strain evidence="13">Hh-F2</strain>
        <tissue evidence="13">Blood</tissue>
    </source>
</reference>
<accession>A0ABR0ZWV7</accession>
<evidence type="ECO:0000256" key="2">
    <source>
        <dbReference type="ARBA" id="ARBA00010674"/>
    </source>
</evidence>
<dbReference type="SUPFAM" id="SSF48652">
    <property type="entry name" value="Tetraspanin"/>
    <property type="match status" value="1"/>
</dbReference>
<proteinExistence type="inferred from homology"/>
<protein>
    <recommendedName>
        <fullName evidence="9">Peripherin-2</fullName>
    </recommendedName>
    <alternativeName>
        <fullName evidence="10">Retinal degeneration slow protein</fullName>
    </alternativeName>
</protein>
<dbReference type="InterPro" id="IPR008952">
    <property type="entry name" value="Tetraspanin_EC2_sf"/>
</dbReference>
<name>A0ABR0ZWV7_HUSHU</name>
<dbReference type="InterPro" id="IPR018499">
    <property type="entry name" value="Tetraspanin/Peripherin"/>
</dbReference>
<sequence length="350" mass="39400">MALMTVKFDLKKRVTLAQGLWLMNWFSVMAGVLVFSLGLVLKVELRKRSEMMDNAESHFVPNSLICVGILACALNAFGGKICYDSLDPAKYSKWKPYLKPFLATCFIFNILVLLTAGLCFTMRLALESTLMHGLKSGMRYYKDTDTPGRCFMKTTLDMMQIEFRCCGNNNYKDWFEIQWISNRYLDFSSKEVKDRIKSNVDGKYLMDGVPFSCCNPSSPRPCIQYQITNNSAHYSYDHQSEELNIWTRGCREALLSYYSGMLNSIGILVLLVLLLEGAVMVGLRYLHTSLESLSNPEDPESESEGWLLQKSVKETVSSFLEGLKSMTKSNQVDSDAEAGGGEAQTVATVS</sequence>
<dbReference type="Gene3D" id="1.10.1450.10">
    <property type="entry name" value="Tetraspanin"/>
    <property type="match status" value="1"/>
</dbReference>
<evidence type="ECO:0000256" key="12">
    <source>
        <dbReference type="SAM" id="Phobius"/>
    </source>
</evidence>
<evidence type="ECO:0000313" key="13">
    <source>
        <dbReference type="EMBL" id="KAK6489298.1"/>
    </source>
</evidence>
<evidence type="ECO:0000256" key="5">
    <source>
        <dbReference type="ARBA" id="ARBA00022989"/>
    </source>
</evidence>
<evidence type="ECO:0000256" key="4">
    <source>
        <dbReference type="ARBA" id="ARBA00022889"/>
    </source>
</evidence>
<evidence type="ECO:0000313" key="14">
    <source>
        <dbReference type="Proteomes" id="UP001369086"/>
    </source>
</evidence>
<feature type="transmembrane region" description="Helical" evidence="12">
    <location>
        <begin position="62"/>
        <end position="81"/>
    </location>
</feature>
<dbReference type="InterPro" id="IPR042026">
    <property type="entry name" value="Peripherin_LEL"/>
</dbReference>
<dbReference type="Pfam" id="PF00335">
    <property type="entry name" value="Tetraspanin"/>
    <property type="match status" value="1"/>
</dbReference>
<keyword evidence="7" id="KW-1015">Disulfide bond</keyword>
<dbReference type="PROSITE" id="PS00930">
    <property type="entry name" value="RDS_ROM1"/>
    <property type="match status" value="1"/>
</dbReference>
<keyword evidence="5 12" id="KW-1133">Transmembrane helix</keyword>
<keyword evidence="8" id="KW-0325">Glycoprotein</keyword>
<evidence type="ECO:0000256" key="10">
    <source>
        <dbReference type="ARBA" id="ARBA00043245"/>
    </source>
</evidence>